<feature type="compositionally biased region" description="Basic and acidic residues" evidence="1">
    <location>
        <begin position="57"/>
        <end position="67"/>
    </location>
</feature>
<feature type="region of interest" description="Disordered" evidence="1">
    <location>
        <begin position="43"/>
        <end position="76"/>
    </location>
</feature>
<evidence type="ECO:0000313" key="3">
    <source>
        <dbReference type="Proteomes" id="UP001558632"/>
    </source>
</evidence>
<organism evidence="2 3">
    <name type="scientific">Trichinella spiralis</name>
    <name type="common">Trichina worm</name>
    <dbReference type="NCBI Taxonomy" id="6334"/>
    <lineage>
        <taxon>Eukaryota</taxon>
        <taxon>Metazoa</taxon>
        <taxon>Ecdysozoa</taxon>
        <taxon>Nematoda</taxon>
        <taxon>Enoplea</taxon>
        <taxon>Dorylaimia</taxon>
        <taxon>Trichinellida</taxon>
        <taxon>Trichinellidae</taxon>
        <taxon>Trichinella</taxon>
    </lineage>
</organism>
<evidence type="ECO:0000256" key="1">
    <source>
        <dbReference type="SAM" id="MobiDB-lite"/>
    </source>
</evidence>
<reference evidence="2 3" key="1">
    <citation type="submission" date="2024-07" db="EMBL/GenBank/DDBJ databases">
        <title>Enhanced genomic and transcriptomic resources for Trichinella pseudospiralis and T. spiralis underpin the discovery of pronounced molecular differences between stages and species.</title>
        <authorList>
            <person name="Pasi K.K."/>
            <person name="La Rosa G."/>
            <person name="Gomez-Morales M.A."/>
            <person name="Tosini F."/>
            <person name="Sumanam S."/>
            <person name="Young N.D."/>
            <person name="Chang B.C."/>
            <person name="Robin G.B."/>
        </authorList>
    </citation>
    <scope>NUCLEOTIDE SEQUENCE [LARGE SCALE GENOMIC DNA]</scope>
    <source>
        <strain evidence="2">ISS534</strain>
    </source>
</reference>
<dbReference type="Proteomes" id="UP001558632">
    <property type="component" value="Unassembled WGS sequence"/>
</dbReference>
<dbReference type="EMBL" id="JBEUSY010000132">
    <property type="protein sequence ID" value="KAL1244614.1"/>
    <property type="molecule type" value="Genomic_DNA"/>
</dbReference>
<accession>A0ABR3KYE6</accession>
<keyword evidence="3" id="KW-1185">Reference proteome</keyword>
<protein>
    <submittedName>
        <fullName evidence="2">Enolase</fullName>
    </submittedName>
</protein>
<evidence type="ECO:0000313" key="2">
    <source>
        <dbReference type="EMBL" id="KAL1244614.1"/>
    </source>
</evidence>
<name>A0ABR3KYE6_TRISP</name>
<gene>
    <name evidence="2" type="ORF">TSPI_05990</name>
</gene>
<proteinExistence type="predicted"/>
<comment type="caution">
    <text evidence="2">The sequence shown here is derived from an EMBL/GenBank/DDBJ whole genome shotgun (WGS) entry which is preliminary data.</text>
</comment>
<sequence length="76" mass="8642">MGRQRRRPPAKMRLFNAIAGTRRSRRLSATEVNDRHSFQVSLTATSDSVETAQGNDSGKDVYRRRDLPQLSKGRLL</sequence>
<feature type="compositionally biased region" description="Polar residues" evidence="1">
    <location>
        <begin position="43"/>
        <end position="56"/>
    </location>
</feature>